<dbReference type="InterPro" id="IPR001387">
    <property type="entry name" value="Cro/C1-type_HTH"/>
</dbReference>
<dbReference type="PANTHER" id="PTHR46797:SF1">
    <property type="entry name" value="METHYLPHOSPHONATE SYNTHASE"/>
    <property type="match status" value="1"/>
</dbReference>
<comment type="caution">
    <text evidence="3">The sequence shown here is derived from an EMBL/GenBank/DDBJ whole genome shotgun (WGS) entry which is preliminary data.</text>
</comment>
<dbReference type="PANTHER" id="PTHR46797">
    <property type="entry name" value="HTH-TYPE TRANSCRIPTIONAL REGULATOR"/>
    <property type="match status" value="1"/>
</dbReference>
<gene>
    <name evidence="3" type="ORF">Mco01_12980</name>
</gene>
<evidence type="ECO:0000259" key="2">
    <source>
        <dbReference type="PROSITE" id="PS50943"/>
    </source>
</evidence>
<keyword evidence="1" id="KW-0238">DNA-binding</keyword>
<dbReference type="SUPFAM" id="SSF47413">
    <property type="entry name" value="lambda repressor-like DNA-binding domains"/>
    <property type="match status" value="1"/>
</dbReference>
<dbReference type="InterPro" id="IPR050807">
    <property type="entry name" value="TransReg_Diox_bact_type"/>
</dbReference>
<dbReference type="RefSeq" id="WP_204055916.1">
    <property type="nucleotide sequence ID" value="NZ_BAAAGP010000005.1"/>
</dbReference>
<evidence type="ECO:0000313" key="4">
    <source>
        <dbReference type="Proteomes" id="UP000603904"/>
    </source>
</evidence>
<dbReference type="Gene3D" id="1.10.260.40">
    <property type="entry name" value="lambda repressor-like DNA-binding domains"/>
    <property type="match status" value="1"/>
</dbReference>
<dbReference type="CDD" id="cd00093">
    <property type="entry name" value="HTH_XRE"/>
    <property type="match status" value="1"/>
</dbReference>
<feature type="domain" description="HTH cro/C1-type" evidence="2">
    <location>
        <begin position="12"/>
        <end position="67"/>
    </location>
</feature>
<protein>
    <recommendedName>
        <fullName evidence="2">HTH cro/C1-type domain-containing protein</fullName>
    </recommendedName>
</protein>
<evidence type="ECO:0000313" key="3">
    <source>
        <dbReference type="EMBL" id="GIH38298.1"/>
    </source>
</evidence>
<dbReference type="Pfam" id="PF13560">
    <property type="entry name" value="HTH_31"/>
    <property type="match status" value="1"/>
</dbReference>
<proteinExistence type="predicted"/>
<accession>A0ABQ4FUC4</accession>
<evidence type="ECO:0000256" key="1">
    <source>
        <dbReference type="ARBA" id="ARBA00023125"/>
    </source>
</evidence>
<reference evidence="3 4" key="1">
    <citation type="submission" date="2021-01" db="EMBL/GenBank/DDBJ databases">
        <title>Whole genome shotgun sequence of Microbispora corallina NBRC 16416.</title>
        <authorList>
            <person name="Komaki H."/>
            <person name="Tamura T."/>
        </authorList>
    </citation>
    <scope>NUCLEOTIDE SEQUENCE [LARGE SCALE GENOMIC DNA]</scope>
    <source>
        <strain evidence="3 4">NBRC 16416</strain>
    </source>
</reference>
<dbReference type="InterPro" id="IPR010982">
    <property type="entry name" value="Lambda_DNA-bd_dom_sf"/>
</dbReference>
<sequence length="200" mass="21040">MKDASTTVGQRLRSLRNERGYSQAELAHRAGVSVDLVSLLERDVRESMSWASMVKLARALDVDPGVIAGKSPQLDPVPGAAVLTVRDAVISPDLLPGLHPDHDGEPASSEDVWRLVERAYGAYFDGEFGVLAADLPNLINECRLLQTVDPGAAAGPLSHAWQLAGSVLVHTGRDDAAAIAARPLSRRAGEGPPSGAGPEV</sequence>
<dbReference type="SMART" id="SM00530">
    <property type="entry name" value="HTH_XRE"/>
    <property type="match status" value="1"/>
</dbReference>
<dbReference type="PROSITE" id="PS50943">
    <property type="entry name" value="HTH_CROC1"/>
    <property type="match status" value="1"/>
</dbReference>
<name>A0ABQ4FUC4_9ACTN</name>
<dbReference type="EMBL" id="BOOC01000003">
    <property type="protein sequence ID" value="GIH38298.1"/>
    <property type="molecule type" value="Genomic_DNA"/>
</dbReference>
<organism evidence="3 4">
    <name type="scientific">Microbispora corallina</name>
    <dbReference type="NCBI Taxonomy" id="83302"/>
    <lineage>
        <taxon>Bacteria</taxon>
        <taxon>Bacillati</taxon>
        <taxon>Actinomycetota</taxon>
        <taxon>Actinomycetes</taxon>
        <taxon>Streptosporangiales</taxon>
        <taxon>Streptosporangiaceae</taxon>
        <taxon>Microbispora</taxon>
    </lineage>
</organism>
<keyword evidence="4" id="KW-1185">Reference proteome</keyword>
<dbReference type="Proteomes" id="UP000603904">
    <property type="component" value="Unassembled WGS sequence"/>
</dbReference>